<comment type="function">
    <text evidence="3">Required for rescue of stalled ribosomes mediated by trans-translation. Binds to transfer-messenger RNA (tmRNA), required for stable association of tmRNA with ribosomes. tmRNA and SmpB together mimic tRNA shape, replacing the anticodon stem-loop with SmpB. tmRNA is encoded by the ssrA gene; the 2 termini fold to resemble tRNA(Ala) and it encodes a 'tag peptide', a short internal open reading frame. During trans-translation Ala-aminoacylated tmRNA acts like a tRNA, entering the A-site of stalled ribosomes, displacing the stalled mRNA. The ribosome then switches to translate the ORF on the tmRNA; the nascent peptide is terminated with the 'tag peptide' encoded by the tmRNA and targeted for degradation. The ribosome is freed to recommence translation, which seems to be the essential function of trans-translation.</text>
</comment>
<name>A0A0R1GWR0_9LACO</name>
<dbReference type="GO" id="GO:0003723">
    <property type="term" value="F:RNA binding"/>
    <property type="evidence" value="ECO:0007669"/>
    <property type="project" value="UniProtKB-UniRule"/>
</dbReference>
<dbReference type="EMBL" id="AZCV01000001">
    <property type="protein sequence ID" value="KRK38764.1"/>
    <property type="molecule type" value="Genomic_DNA"/>
</dbReference>
<keyword evidence="1 3" id="KW-0963">Cytoplasm</keyword>
<dbReference type="InterPro" id="IPR020081">
    <property type="entry name" value="SsrA-bd_prot_CS"/>
</dbReference>
<comment type="caution">
    <text evidence="4">The sequence shown here is derived from an EMBL/GenBank/DDBJ whole genome shotgun (WGS) entry which is preliminary data.</text>
</comment>
<reference evidence="4 5" key="1">
    <citation type="journal article" date="2015" name="Genome Announc.">
        <title>Expanding the biotechnology potential of lactobacilli through comparative genomics of 213 strains and associated genera.</title>
        <authorList>
            <person name="Sun Z."/>
            <person name="Harris H.M."/>
            <person name="McCann A."/>
            <person name="Guo C."/>
            <person name="Argimon S."/>
            <person name="Zhang W."/>
            <person name="Yang X."/>
            <person name="Jeffery I.B."/>
            <person name="Cooney J.C."/>
            <person name="Kagawa T.F."/>
            <person name="Liu W."/>
            <person name="Song Y."/>
            <person name="Salvetti E."/>
            <person name="Wrobel A."/>
            <person name="Rasinkangas P."/>
            <person name="Parkhill J."/>
            <person name="Rea M.C."/>
            <person name="O'Sullivan O."/>
            <person name="Ritari J."/>
            <person name="Douillard F.P."/>
            <person name="Paul Ross R."/>
            <person name="Yang R."/>
            <person name="Briner A.E."/>
            <person name="Felis G.E."/>
            <person name="de Vos W.M."/>
            <person name="Barrangou R."/>
            <person name="Klaenhammer T.R."/>
            <person name="Caufield P.W."/>
            <person name="Cui Y."/>
            <person name="Zhang H."/>
            <person name="O'Toole P.W."/>
        </authorList>
    </citation>
    <scope>NUCLEOTIDE SEQUENCE [LARGE SCALE GENOMIC DNA]</scope>
    <source>
        <strain evidence="4 5">DSM 20534</strain>
    </source>
</reference>
<dbReference type="AlphaFoldDB" id="A0A0R1GWR0"/>
<dbReference type="Pfam" id="PF01668">
    <property type="entry name" value="SmpB"/>
    <property type="match status" value="1"/>
</dbReference>
<evidence type="ECO:0000313" key="5">
    <source>
        <dbReference type="Proteomes" id="UP000050909"/>
    </source>
</evidence>
<dbReference type="GO" id="GO:0070929">
    <property type="term" value="P:trans-translation"/>
    <property type="evidence" value="ECO:0007669"/>
    <property type="project" value="UniProtKB-UniRule"/>
</dbReference>
<comment type="subcellular location">
    <subcellularLocation>
        <location evidence="3">Cytoplasm</location>
    </subcellularLocation>
    <text evidence="3">The tmRNA-SmpB complex associates with stalled 70S ribosomes.</text>
</comment>
<evidence type="ECO:0000313" key="4">
    <source>
        <dbReference type="EMBL" id="KRK38764.1"/>
    </source>
</evidence>
<accession>A0A0R1GWR0</accession>
<proteinExistence type="inferred from homology"/>
<organism evidence="4 5">
    <name type="scientific">Amylolactobacillus amylotrophicus DSM 20534</name>
    <dbReference type="NCBI Taxonomy" id="1423722"/>
    <lineage>
        <taxon>Bacteria</taxon>
        <taxon>Bacillati</taxon>
        <taxon>Bacillota</taxon>
        <taxon>Bacilli</taxon>
        <taxon>Lactobacillales</taxon>
        <taxon>Lactobacillaceae</taxon>
        <taxon>Amylolactobacillus</taxon>
    </lineage>
</organism>
<dbReference type="Gene3D" id="2.40.280.10">
    <property type="match status" value="1"/>
</dbReference>
<evidence type="ECO:0000256" key="3">
    <source>
        <dbReference type="HAMAP-Rule" id="MF_00023"/>
    </source>
</evidence>
<dbReference type="PATRIC" id="fig|1423722.3.peg.463"/>
<dbReference type="SUPFAM" id="SSF74982">
    <property type="entry name" value="Small protein B (SmpB)"/>
    <property type="match status" value="1"/>
</dbReference>
<dbReference type="NCBIfam" id="TIGR00086">
    <property type="entry name" value="smpB"/>
    <property type="match status" value="1"/>
</dbReference>
<keyword evidence="2 3" id="KW-0694">RNA-binding</keyword>
<protein>
    <recommendedName>
        <fullName evidence="3">SsrA-binding protein</fullName>
    </recommendedName>
    <alternativeName>
        <fullName evidence="3">Small protein B</fullName>
    </alternativeName>
</protein>
<dbReference type="Proteomes" id="UP000050909">
    <property type="component" value="Unassembled WGS sequence"/>
</dbReference>
<dbReference type="InterPro" id="IPR000037">
    <property type="entry name" value="SsrA-bd_prot"/>
</dbReference>
<keyword evidence="5" id="KW-1185">Reference proteome</keyword>
<dbReference type="PROSITE" id="PS01317">
    <property type="entry name" value="SSRP"/>
    <property type="match status" value="1"/>
</dbReference>
<dbReference type="GO" id="GO:0005829">
    <property type="term" value="C:cytosol"/>
    <property type="evidence" value="ECO:0007669"/>
    <property type="project" value="TreeGrafter"/>
</dbReference>
<dbReference type="NCBIfam" id="NF003843">
    <property type="entry name" value="PRK05422.1"/>
    <property type="match status" value="1"/>
</dbReference>
<comment type="similarity">
    <text evidence="3">Belongs to the SmpB family.</text>
</comment>
<evidence type="ECO:0000256" key="2">
    <source>
        <dbReference type="ARBA" id="ARBA00022884"/>
    </source>
</evidence>
<dbReference type="HAMAP" id="MF_00023">
    <property type="entry name" value="SmpB"/>
    <property type="match status" value="1"/>
</dbReference>
<sequence length="159" mass="18667">MITLKQKAKAADNVVAQNRKANHDYLIEDTIEAGIELTGTEIKSVRARRITLKDGYVRIRNGQAWLENVHISEYAQGNQFNHDPIRNRRLLLHKREIARLDEYQQEKGMAIVPLKVYLKRGFAKVLIGLGRGKKNYDKRETIKRRDQERELQRITKIKY</sequence>
<dbReference type="PANTHER" id="PTHR30308">
    <property type="entry name" value="TMRNA-BINDING COMPONENT OF TRANS-TRANSLATION TAGGING COMPLEX"/>
    <property type="match status" value="1"/>
</dbReference>
<gene>
    <name evidence="3" type="primary">smpB</name>
    <name evidence="4" type="ORF">FC62_GL000455</name>
</gene>
<dbReference type="PANTHER" id="PTHR30308:SF2">
    <property type="entry name" value="SSRA-BINDING PROTEIN"/>
    <property type="match status" value="1"/>
</dbReference>
<dbReference type="CDD" id="cd09294">
    <property type="entry name" value="SmpB"/>
    <property type="match status" value="1"/>
</dbReference>
<evidence type="ECO:0000256" key="1">
    <source>
        <dbReference type="ARBA" id="ARBA00022490"/>
    </source>
</evidence>
<dbReference type="InterPro" id="IPR023620">
    <property type="entry name" value="SmpB"/>
</dbReference>
<dbReference type="GO" id="GO:0070930">
    <property type="term" value="P:trans-translation-dependent protein tagging"/>
    <property type="evidence" value="ECO:0007669"/>
    <property type="project" value="TreeGrafter"/>
</dbReference>